<accession>A0A369QA76</accession>
<evidence type="ECO:0000313" key="3">
    <source>
        <dbReference type="EMBL" id="RDC59188.1"/>
    </source>
</evidence>
<proteinExistence type="predicted"/>
<evidence type="ECO:0000256" key="1">
    <source>
        <dbReference type="SAM" id="Phobius"/>
    </source>
</evidence>
<dbReference type="Pfam" id="PF10110">
    <property type="entry name" value="GPDPase_memb"/>
    <property type="match status" value="1"/>
</dbReference>
<feature type="transmembrane region" description="Helical" evidence="1">
    <location>
        <begin position="196"/>
        <end position="222"/>
    </location>
</feature>
<dbReference type="InterPro" id="IPR018476">
    <property type="entry name" value="GlyceroP-diester-Pdiesterase_M"/>
</dbReference>
<dbReference type="AlphaFoldDB" id="A0A369QA76"/>
<gene>
    <name evidence="3" type="ORF">HME9302_00373</name>
</gene>
<feature type="transmembrane region" description="Helical" evidence="1">
    <location>
        <begin position="70"/>
        <end position="91"/>
    </location>
</feature>
<dbReference type="EMBL" id="QBKA01000002">
    <property type="protein sequence ID" value="RDC59188.1"/>
    <property type="molecule type" value="Genomic_DNA"/>
</dbReference>
<feature type="transmembrane region" description="Helical" evidence="1">
    <location>
        <begin position="103"/>
        <end position="136"/>
    </location>
</feature>
<feature type="transmembrane region" description="Helical" evidence="1">
    <location>
        <begin position="12"/>
        <end position="41"/>
    </location>
</feature>
<organism evidence="3 4">
    <name type="scientific">Alteripontixanthobacter maritimus</name>
    <dbReference type="NCBI Taxonomy" id="2161824"/>
    <lineage>
        <taxon>Bacteria</taxon>
        <taxon>Pseudomonadati</taxon>
        <taxon>Pseudomonadota</taxon>
        <taxon>Alphaproteobacteria</taxon>
        <taxon>Sphingomonadales</taxon>
        <taxon>Erythrobacteraceae</taxon>
        <taxon>Alteripontixanthobacter</taxon>
    </lineage>
</organism>
<evidence type="ECO:0000259" key="2">
    <source>
        <dbReference type="Pfam" id="PF10110"/>
    </source>
</evidence>
<dbReference type="OrthoDB" id="7391073at2"/>
<keyword evidence="4" id="KW-1185">Reference proteome</keyword>
<feature type="domain" description="Glycerophosphoryl diester phosphodiesterase membrane" evidence="2">
    <location>
        <begin position="148"/>
        <end position="231"/>
    </location>
</feature>
<protein>
    <recommendedName>
        <fullName evidence="2">Glycerophosphoryl diester phosphodiesterase membrane domain-containing protein</fullName>
    </recommendedName>
</protein>
<keyword evidence="1" id="KW-0812">Transmembrane</keyword>
<evidence type="ECO:0000313" key="4">
    <source>
        <dbReference type="Proteomes" id="UP000253727"/>
    </source>
</evidence>
<name>A0A369QA76_9SPHN</name>
<dbReference type="Proteomes" id="UP000253727">
    <property type="component" value="Unassembled WGS sequence"/>
</dbReference>
<keyword evidence="1" id="KW-1133">Transmembrane helix</keyword>
<feature type="transmembrane region" description="Helical" evidence="1">
    <location>
        <begin position="142"/>
        <end position="165"/>
    </location>
</feature>
<reference evidence="3 4" key="1">
    <citation type="submission" date="2018-04" db="EMBL/GenBank/DDBJ databases">
        <title>Altererythrobacter sp. HME9302 genome sequencing and assembly.</title>
        <authorList>
            <person name="Kang H."/>
            <person name="Kim H."/>
            <person name="Joh K."/>
        </authorList>
    </citation>
    <scope>NUCLEOTIDE SEQUENCE [LARGE SCALE GENOMIC DNA]</scope>
    <source>
        <strain evidence="3 4">HME9302</strain>
    </source>
</reference>
<comment type="caution">
    <text evidence="3">The sequence shown here is derived from an EMBL/GenBank/DDBJ whole genome shotgun (WGS) entry which is preliminary data.</text>
</comment>
<sequence length="274" mass="28384">MFSMEKTWSRALELVGANFGTLATIAGLFLFIPSLASVVFLPGMAELMAMEPGMTPEQITKAMEGKVGPLLATGAVMLVIQLFAYSAMTRLMGGGRPTVKDALLAGVAATLPMVGVLILFVIAVFSVIMVLSLIAAALGAGAAAGFLASVVMLAVMVWLAARLFVTMPVMVLENRLNPVAAIRRSWRLTKPKQGRIAAFLFMLAAAYIVISIVLLMVVGLMAAIAGDAIFLVAAIQGLLGALIGMVVCGLGVAAHEQLTGGTSRPADTSADVFG</sequence>
<feature type="transmembrane region" description="Helical" evidence="1">
    <location>
        <begin position="228"/>
        <end position="254"/>
    </location>
</feature>
<keyword evidence="1" id="KW-0472">Membrane</keyword>